<sequence length="104" mass="10834">MMATVCLLAAVAAIAGQTAAYRLRVDGLSCPFCAYGIEKKLGHLKGVRRVEVDIVSGSVAVTMAEGVTLNEADVRQAVLDAGFKLRSLDAVRPAAIDTDGATLK</sequence>
<dbReference type="InterPro" id="IPR036163">
    <property type="entry name" value="HMA_dom_sf"/>
</dbReference>
<protein>
    <submittedName>
        <fullName evidence="2">Heavy-metal-associated domain-containing protein</fullName>
    </submittedName>
</protein>
<evidence type="ECO:0000259" key="1">
    <source>
        <dbReference type="PROSITE" id="PS50846"/>
    </source>
</evidence>
<dbReference type="Gene3D" id="3.30.70.100">
    <property type="match status" value="1"/>
</dbReference>
<proteinExistence type="predicted"/>
<dbReference type="SUPFAM" id="SSF55008">
    <property type="entry name" value="HMA, heavy metal-associated domain"/>
    <property type="match status" value="1"/>
</dbReference>
<reference evidence="2 3" key="1">
    <citation type="submission" date="2020-07" db="EMBL/GenBank/DDBJ databases">
        <title>Novel species isolated from subtropical streams in China.</title>
        <authorList>
            <person name="Lu H."/>
        </authorList>
    </citation>
    <scope>NUCLEOTIDE SEQUENCE [LARGE SCALE GENOMIC DNA]</scope>
    <source>
        <strain evidence="2 3">FT3S</strain>
    </source>
</reference>
<dbReference type="CDD" id="cd00371">
    <property type="entry name" value="HMA"/>
    <property type="match status" value="1"/>
</dbReference>
<dbReference type="AlphaFoldDB" id="A0A7W2EE16"/>
<gene>
    <name evidence="2" type="ORF">H3H36_02250</name>
</gene>
<evidence type="ECO:0000313" key="3">
    <source>
        <dbReference type="Proteomes" id="UP000566711"/>
    </source>
</evidence>
<dbReference type="PROSITE" id="PS50846">
    <property type="entry name" value="HMA_2"/>
    <property type="match status" value="1"/>
</dbReference>
<organism evidence="2 3">
    <name type="scientific">Rugamonas fusca</name>
    <dbReference type="NCBI Taxonomy" id="2758568"/>
    <lineage>
        <taxon>Bacteria</taxon>
        <taxon>Pseudomonadati</taxon>
        <taxon>Pseudomonadota</taxon>
        <taxon>Betaproteobacteria</taxon>
        <taxon>Burkholderiales</taxon>
        <taxon>Oxalobacteraceae</taxon>
        <taxon>Telluria group</taxon>
        <taxon>Rugamonas</taxon>
    </lineage>
</organism>
<dbReference type="GO" id="GO:0046872">
    <property type="term" value="F:metal ion binding"/>
    <property type="evidence" value="ECO:0007669"/>
    <property type="project" value="InterPro"/>
</dbReference>
<feature type="domain" description="HMA" evidence="1">
    <location>
        <begin position="19"/>
        <end position="86"/>
    </location>
</feature>
<name>A0A7W2EE16_9BURK</name>
<accession>A0A7W2EE16</accession>
<dbReference type="EMBL" id="JACEZS010000001">
    <property type="protein sequence ID" value="MBA5604184.1"/>
    <property type="molecule type" value="Genomic_DNA"/>
</dbReference>
<dbReference type="InterPro" id="IPR006121">
    <property type="entry name" value="HMA_dom"/>
</dbReference>
<evidence type="ECO:0000313" key="2">
    <source>
        <dbReference type="EMBL" id="MBA5604184.1"/>
    </source>
</evidence>
<dbReference type="Pfam" id="PF00403">
    <property type="entry name" value="HMA"/>
    <property type="match status" value="1"/>
</dbReference>
<keyword evidence="3" id="KW-1185">Reference proteome</keyword>
<dbReference type="Proteomes" id="UP000566711">
    <property type="component" value="Unassembled WGS sequence"/>
</dbReference>
<comment type="caution">
    <text evidence="2">The sequence shown here is derived from an EMBL/GenBank/DDBJ whole genome shotgun (WGS) entry which is preliminary data.</text>
</comment>